<proteinExistence type="predicted"/>
<evidence type="ECO:0000313" key="2">
    <source>
        <dbReference type="Proteomes" id="UP001642464"/>
    </source>
</evidence>
<protein>
    <submittedName>
        <fullName evidence="1">Transposon Ty1-BL Gag-Pol polyprotein (Gag-Pol-p199) (TY1A-TY1B) (Transposon Ty1 TYA-TYB polyprotein) (p190) [Cleaved into: Capsid protein (CA) (Gag-p45) (p54)</fullName>
    </submittedName>
</protein>
<dbReference type="EMBL" id="CAXAMM010023414">
    <property type="protein sequence ID" value="CAK9053607.1"/>
    <property type="molecule type" value="Genomic_DNA"/>
</dbReference>
<name>A0ABP0MQ48_9DINO</name>
<feature type="non-terminal residue" evidence="1">
    <location>
        <position position="1"/>
    </location>
</feature>
<accession>A0ABP0MQ48</accession>
<organism evidence="1 2">
    <name type="scientific">Durusdinium trenchii</name>
    <dbReference type="NCBI Taxonomy" id="1381693"/>
    <lineage>
        <taxon>Eukaryota</taxon>
        <taxon>Sar</taxon>
        <taxon>Alveolata</taxon>
        <taxon>Dinophyceae</taxon>
        <taxon>Suessiales</taxon>
        <taxon>Symbiodiniaceae</taxon>
        <taxon>Durusdinium</taxon>
    </lineage>
</organism>
<keyword evidence="2" id="KW-1185">Reference proteome</keyword>
<evidence type="ECO:0000313" key="1">
    <source>
        <dbReference type="EMBL" id="CAK9053607.1"/>
    </source>
</evidence>
<gene>
    <name evidence="1" type="ORF">SCF082_LOCUS29187</name>
</gene>
<sequence>EAYWTGQTKFKIKPNWREQAQQDYKKASNGYKTLRTPSDKIAKKKKGKDEVFERYMSVADRQAFIQAKIKELESFVKNEVWLYDEEKNADPERILKAHFILTWKKNEDGTPRAKARLITQGFKDPDALSGALSTNAPTLTRLARGLVLCICQLYKWHMFTSDITTAFLQGKNFDKESKRVIWIRLPRDAKQLLGMSPDEPTLMR</sequence>
<comment type="caution">
    <text evidence="1">The sequence shown here is derived from an EMBL/GenBank/DDBJ whole genome shotgun (WGS) entry which is preliminary data.</text>
</comment>
<reference evidence="1 2" key="1">
    <citation type="submission" date="2024-02" db="EMBL/GenBank/DDBJ databases">
        <authorList>
            <person name="Chen Y."/>
            <person name="Shah S."/>
            <person name="Dougan E. K."/>
            <person name="Thang M."/>
            <person name="Chan C."/>
        </authorList>
    </citation>
    <scope>NUCLEOTIDE SEQUENCE [LARGE SCALE GENOMIC DNA]</scope>
</reference>
<dbReference type="Proteomes" id="UP001642464">
    <property type="component" value="Unassembled WGS sequence"/>
</dbReference>